<protein>
    <submittedName>
        <fullName evidence="2">Uncharacterized protein</fullName>
    </submittedName>
</protein>
<accession>A0A937I9Y6</accession>
<sequence>MKINKYIISISLIFSFTVNANNVKPGEETGEFHYFNVTNPAGFIEAIDEHYESDCAKKWQSESGAEVVVMGVLGSVHTHFIYVGYKNNDMLEKGRSIVSACPETAKLIKKLSKHSEPTDYVSRLGEQSLEVGDWTNDKHFMKFDFNVALGKAPMYAEEWTKMMNSLEQTNSAGLITHRAGSGWMSHFVYVGGDSIDDLYSTFDANSQTEAFQTFVKNVASIRELRNVSLITPVKGYPAKR</sequence>
<dbReference type="AlphaFoldDB" id="A0A937I9Y6"/>
<name>A0A937I9Y6_9GAMM</name>
<feature type="chain" id="PRO_5037044261" evidence="1">
    <location>
        <begin position="21"/>
        <end position="240"/>
    </location>
</feature>
<evidence type="ECO:0000313" key="2">
    <source>
        <dbReference type="EMBL" id="MBL6818616.1"/>
    </source>
</evidence>
<evidence type="ECO:0000313" key="3">
    <source>
        <dbReference type="Proteomes" id="UP000711391"/>
    </source>
</evidence>
<keyword evidence="1" id="KW-0732">Signal</keyword>
<organism evidence="2 3">
    <name type="scientific">SAR86 cluster bacterium</name>
    <dbReference type="NCBI Taxonomy" id="2030880"/>
    <lineage>
        <taxon>Bacteria</taxon>
        <taxon>Pseudomonadati</taxon>
        <taxon>Pseudomonadota</taxon>
        <taxon>Gammaproteobacteria</taxon>
        <taxon>SAR86 cluster</taxon>
    </lineage>
</organism>
<feature type="signal peptide" evidence="1">
    <location>
        <begin position="1"/>
        <end position="20"/>
    </location>
</feature>
<evidence type="ECO:0000256" key="1">
    <source>
        <dbReference type="SAM" id="SignalP"/>
    </source>
</evidence>
<dbReference type="Proteomes" id="UP000711391">
    <property type="component" value="Unassembled WGS sequence"/>
</dbReference>
<gene>
    <name evidence="2" type="ORF">ISQ64_04350</name>
</gene>
<dbReference type="EMBL" id="JADHQD010000031">
    <property type="protein sequence ID" value="MBL6818616.1"/>
    <property type="molecule type" value="Genomic_DNA"/>
</dbReference>
<proteinExistence type="predicted"/>
<comment type="caution">
    <text evidence="2">The sequence shown here is derived from an EMBL/GenBank/DDBJ whole genome shotgun (WGS) entry which is preliminary data.</text>
</comment>
<reference evidence="2" key="1">
    <citation type="submission" date="2020-10" db="EMBL/GenBank/DDBJ databases">
        <title>Microbiome of the Black Sea water column analyzed by genome centric metagenomics.</title>
        <authorList>
            <person name="Cabello-Yeves P.J."/>
            <person name="Callieri C."/>
            <person name="Picazo A."/>
            <person name="Mehrshad M."/>
            <person name="Haro-Moreno J.M."/>
            <person name="Roda-Garcia J."/>
            <person name="Dzembekova N."/>
            <person name="Slabakova V."/>
            <person name="Slabakova N."/>
            <person name="Moncheva S."/>
            <person name="Rodriguez-Valera F."/>
        </authorList>
    </citation>
    <scope>NUCLEOTIDE SEQUENCE</scope>
    <source>
        <strain evidence="2">BS307-5m-G50</strain>
    </source>
</reference>